<organism evidence="9 10">
    <name type="scientific">Paraphotobacterium marinum</name>
    <dbReference type="NCBI Taxonomy" id="1755811"/>
    <lineage>
        <taxon>Bacteria</taxon>
        <taxon>Pseudomonadati</taxon>
        <taxon>Pseudomonadota</taxon>
        <taxon>Gammaproteobacteria</taxon>
        <taxon>Vibrionales</taxon>
        <taxon>Vibrionaceae</taxon>
        <taxon>Paraphotobacterium</taxon>
    </lineage>
</organism>
<keyword evidence="3 8" id="KW-0540">Nuclease</keyword>
<dbReference type="AlphaFoldDB" id="A0A220VBL0"/>
<evidence type="ECO:0000256" key="2">
    <source>
        <dbReference type="ARBA" id="ARBA00022517"/>
    </source>
</evidence>
<dbReference type="GO" id="GO:0006364">
    <property type="term" value="P:rRNA processing"/>
    <property type="evidence" value="ECO:0007669"/>
    <property type="project" value="UniProtKB-UniRule"/>
</dbReference>
<evidence type="ECO:0000256" key="8">
    <source>
        <dbReference type="HAMAP-Rule" id="MF_00009"/>
    </source>
</evidence>
<feature type="binding site" evidence="8">
    <location>
        <position position="126"/>
    </location>
    <ligand>
        <name>Zn(2+)</name>
        <dbReference type="ChEBI" id="CHEBI:29105"/>
        <note>catalytic</note>
    </ligand>
</feature>
<evidence type="ECO:0000256" key="3">
    <source>
        <dbReference type="ARBA" id="ARBA00022722"/>
    </source>
</evidence>
<gene>
    <name evidence="8" type="primary">ybeY</name>
    <name evidence="9" type="ORF">CF386_01130</name>
</gene>
<dbReference type="InterPro" id="IPR020549">
    <property type="entry name" value="YbeY_CS"/>
</dbReference>
<dbReference type="HAMAP" id="MF_00009">
    <property type="entry name" value="Endoribonucl_YbeY"/>
    <property type="match status" value="1"/>
</dbReference>
<dbReference type="GO" id="GO:0004222">
    <property type="term" value="F:metalloendopeptidase activity"/>
    <property type="evidence" value="ECO:0007669"/>
    <property type="project" value="InterPro"/>
</dbReference>
<dbReference type="Proteomes" id="UP000242175">
    <property type="component" value="Chromosome large"/>
</dbReference>
<comment type="cofactor">
    <cofactor evidence="8">
        <name>Zn(2+)</name>
        <dbReference type="ChEBI" id="CHEBI:29105"/>
    </cofactor>
    <text evidence="8">Binds 1 zinc ion.</text>
</comment>
<evidence type="ECO:0000256" key="1">
    <source>
        <dbReference type="ARBA" id="ARBA00010875"/>
    </source>
</evidence>
<dbReference type="Gene3D" id="3.40.390.30">
    <property type="entry name" value="Metalloproteases ('zincins'), catalytic domain"/>
    <property type="match status" value="1"/>
</dbReference>
<evidence type="ECO:0000313" key="10">
    <source>
        <dbReference type="Proteomes" id="UP000242175"/>
    </source>
</evidence>
<keyword evidence="8" id="KW-0963">Cytoplasm</keyword>
<dbReference type="EMBL" id="CP022355">
    <property type="protein sequence ID" value="ASK77777.1"/>
    <property type="molecule type" value="Genomic_DNA"/>
</dbReference>
<keyword evidence="6 8" id="KW-0378">Hydrolase</keyword>
<evidence type="ECO:0000313" key="9">
    <source>
        <dbReference type="EMBL" id="ASK77777.1"/>
    </source>
</evidence>
<comment type="similarity">
    <text evidence="1 8">Belongs to the endoribonuclease YbeY family.</text>
</comment>
<dbReference type="EC" id="3.1.-.-" evidence="8"/>
<dbReference type="PROSITE" id="PS01306">
    <property type="entry name" value="UPF0054"/>
    <property type="match status" value="1"/>
</dbReference>
<dbReference type="InterPro" id="IPR002036">
    <property type="entry name" value="YbeY"/>
</dbReference>
<dbReference type="RefSeq" id="WP_089072687.1">
    <property type="nucleotide sequence ID" value="NZ_CBCSAM010000007.1"/>
</dbReference>
<keyword evidence="10" id="KW-1185">Reference proteome</keyword>
<dbReference type="PANTHER" id="PTHR46986:SF1">
    <property type="entry name" value="ENDORIBONUCLEASE YBEY, CHLOROPLASTIC"/>
    <property type="match status" value="1"/>
</dbReference>
<comment type="subcellular location">
    <subcellularLocation>
        <location evidence="8">Cytoplasm</location>
    </subcellularLocation>
</comment>
<dbReference type="PANTHER" id="PTHR46986">
    <property type="entry name" value="ENDORIBONUCLEASE YBEY, CHLOROPLASTIC"/>
    <property type="match status" value="1"/>
</dbReference>
<keyword evidence="4 8" id="KW-0479">Metal-binding</keyword>
<dbReference type="GO" id="GO:0008270">
    <property type="term" value="F:zinc ion binding"/>
    <property type="evidence" value="ECO:0007669"/>
    <property type="project" value="UniProtKB-UniRule"/>
</dbReference>
<protein>
    <recommendedName>
        <fullName evidence="8">Endoribonuclease YbeY</fullName>
        <ecNumber evidence="8">3.1.-.-</ecNumber>
    </recommendedName>
</protein>
<dbReference type="NCBIfam" id="TIGR00043">
    <property type="entry name" value="rRNA maturation RNase YbeY"/>
    <property type="match status" value="1"/>
</dbReference>
<proteinExistence type="inferred from homology"/>
<dbReference type="InterPro" id="IPR023091">
    <property type="entry name" value="MetalPrtase_cat_dom_sf_prd"/>
</dbReference>
<dbReference type="GO" id="GO:0005737">
    <property type="term" value="C:cytoplasm"/>
    <property type="evidence" value="ECO:0007669"/>
    <property type="project" value="UniProtKB-SubCell"/>
</dbReference>
<evidence type="ECO:0000256" key="5">
    <source>
        <dbReference type="ARBA" id="ARBA00022759"/>
    </source>
</evidence>
<reference evidence="9 10" key="1">
    <citation type="journal article" date="2016" name="Int. J. Syst. Evol. Microbiol.">
        <title>Paraphotobacterium marinum gen. nov., sp. nov., a member of the family Vibrionaceae, isolated from surface seawater.</title>
        <authorList>
            <person name="Huang Z."/>
            <person name="Dong C."/>
            <person name="Shao Z."/>
        </authorList>
    </citation>
    <scope>NUCLEOTIDE SEQUENCE [LARGE SCALE GENOMIC DNA]</scope>
    <source>
        <strain evidence="9 10">NSCS20N07D</strain>
    </source>
</reference>
<sequence>MFQVKIGFQTNVTNHESLPTIEQFTLWINSVVSYLNKDTEISITIVDNDEIKQLNSDYRNKDKPTNILSFSSELYFDDQVPINFLGDLVICQDVIEYEAKIQKKKLIDHWAHITIHGMLHLIGFDHINENDAEKMEKIEIEALRKLGISNPYLHYYSEN</sequence>
<name>A0A220VBL0_9GAMM</name>
<keyword evidence="7 8" id="KW-0862">Zinc</keyword>
<keyword evidence="2 8" id="KW-0690">Ribosome biogenesis</keyword>
<evidence type="ECO:0000256" key="6">
    <source>
        <dbReference type="ARBA" id="ARBA00022801"/>
    </source>
</evidence>
<dbReference type="OrthoDB" id="9807740at2"/>
<dbReference type="GO" id="GO:0004521">
    <property type="term" value="F:RNA endonuclease activity"/>
    <property type="evidence" value="ECO:0007669"/>
    <property type="project" value="UniProtKB-UniRule"/>
</dbReference>
<dbReference type="KEGG" id="pmai:CF386_01130"/>
<feature type="binding site" evidence="8">
    <location>
        <position position="120"/>
    </location>
    <ligand>
        <name>Zn(2+)</name>
        <dbReference type="ChEBI" id="CHEBI:29105"/>
        <note>catalytic</note>
    </ligand>
</feature>
<feature type="binding site" evidence="8">
    <location>
        <position position="116"/>
    </location>
    <ligand>
        <name>Zn(2+)</name>
        <dbReference type="ChEBI" id="CHEBI:29105"/>
        <note>catalytic</note>
    </ligand>
</feature>
<evidence type="ECO:0000256" key="4">
    <source>
        <dbReference type="ARBA" id="ARBA00022723"/>
    </source>
</evidence>
<accession>A0A220VBL0</accession>
<keyword evidence="5 8" id="KW-0255">Endonuclease</keyword>
<dbReference type="Pfam" id="PF02130">
    <property type="entry name" value="YbeY"/>
    <property type="match status" value="1"/>
</dbReference>
<dbReference type="SUPFAM" id="SSF55486">
    <property type="entry name" value="Metalloproteases ('zincins'), catalytic domain"/>
    <property type="match status" value="1"/>
</dbReference>
<keyword evidence="8" id="KW-0698">rRNA processing</keyword>
<comment type="function">
    <text evidence="8">Single strand-specific metallo-endoribonuclease involved in late-stage 70S ribosome quality control and in maturation of the 3' terminus of the 16S rRNA.</text>
</comment>
<evidence type="ECO:0000256" key="7">
    <source>
        <dbReference type="ARBA" id="ARBA00022833"/>
    </source>
</evidence>